<evidence type="ECO:0000313" key="2">
    <source>
        <dbReference type="Proteomes" id="UP001500791"/>
    </source>
</evidence>
<dbReference type="Pfam" id="PF05926">
    <property type="entry name" value="Phage_GPL"/>
    <property type="match status" value="1"/>
</dbReference>
<dbReference type="RefSeq" id="WP_167177617.1">
    <property type="nucleotide sequence ID" value="NZ_BAAAEJ010000007.1"/>
</dbReference>
<name>A0ABN0YGK9_9CAUL</name>
<dbReference type="InterPro" id="IPR009225">
    <property type="entry name" value="Phage_head_completion_GpL"/>
</dbReference>
<reference evidence="1 2" key="1">
    <citation type="journal article" date="2019" name="Int. J. Syst. Evol. Microbiol.">
        <title>The Global Catalogue of Microorganisms (GCM) 10K type strain sequencing project: providing services to taxonomists for standard genome sequencing and annotation.</title>
        <authorList>
            <consortium name="The Broad Institute Genomics Platform"/>
            <consortium name="The Broad Institute Genome Sequencing Center for Infectious Disease"/>
            <person name="Wu L."/>
            <person name="Ma J."/>
        </authorList>
    </citation>
    <scope>NUCLEOTIDE SEQUENCE [LARGE SCALE GENOMIC DNA]</scope>
    <source>
        <strain evidence="1 2">JCM 13476</strain>
    </source>
</reference>
<organism evidence="1 2">
    <name type="scientific">Brevundimonas terrae</name>
    <dbReference type="NCBI Taxonomy" id="363631"/>
    <lineage>
        <taxon>Bacteria</taxon>
        <taxon>Pseudomonadati</taxon>
        <taxon>Pseudomonadota</taxon>
        <taxon>Alphaproteobacteria</taxon>
        <taxon>Caulobacterales</taxon>
        <taxon>Caulobacteraceae</taxon>
        <taxon>Brevundimonas</taxon>
    </lineage>
</organism>
<gene>
    <name evidence="1" type="ORF">GCM10009093_21840</name>
</gene>
<accession>A0ABN0YGK9</accession>
<dbReference type="EMBL" id="BAAAEJ010000007">
    <property type="protein sequence ID" value="GAA0394877.1"/>
    <property type="molecule type" value="Genomic_DNA"/>
</dbReference>
<comment type="caution">
    <text evidence="1">The sequence shown here is derived from an EMBL/GenBank/DDBJ whole genome shotgun (WGS) entry which is preliminary data.</text>
</comment>
<sequence>MTGPFNPTPIIPASGQTPEGGIIVCGPFWPDIDLDQLRKSLRVDQVVTVERLRDVARNAVLDIMVELEGWRHEQTRAGHLTLANVPARHQVDDISDYVIRWARAVHSVIAADLADRQMGQSARTAGMERVEELSADIDVHRRNVTYAVRDFLGRPRIIAEVI</sequence>
<evidence type="ECO:0000313" key="1">
    <source>
        <dbReference type="EMBL" id="GAA0394877.1"/>
    </source>
</evidence>
<keyword evidence="2" id="KW-1185">Reference proteome</keyword>
<dbReference type="Proteomes" id="UP001500791">
    <property type="component" value="Unassembled WGS sequence"/>
</dbReference>
<protein>
    <submittedName>
        <fullName evidence="1">Head completion/stabilization protein</fullName>
    </submittedName>
</protein>
<proteinExistence type="predicted"/>